<feature type="transmembrane region" description="Helical" evidence="1">
    <location>
        <begin position="48"/>
        <end position="72"/>
    </location>
</feature>
<organism evidence="2 3">
    <name type="scientific">Orchesella dallaii</name>
    <dbReference type="NCBI Taxonomy" id="48710"/>
    <lineage>
        <taxon>Eukaryota</taxon>
        <taxon>Metazoa</taxon>
        <taxon>Ecdysozoa</taxon>
        <taxon>Arthropoda</taxon>
        <taxon>Hexapoda</taxon>
        <taxon>Collembola</taxon>
        <taxon>Entomobryomorpha</taxon>
        <taxon>Entomobryoidea</taxon>
        <taxon>Orchesellidae</taxon>
        <taxon>Orchesellinae</taxon>
        <taxon>Orchesella</taxon>
    </lineage>
</organism>
<protein>
    <recommendedName>
        <fullName evidence="4">Gustatory receptor</fullName>
    </recommendedName>
</protein>
<comment type="caution">
    <text evidence="2">The sequence shown here is derived from an EMBL/GenBank/DDBJ whole genome shotgun (WGS) entry which is preliminary data.</text>
</comment>
<keyword evidence="3" id="KW-1185">Reference proteome</keyword>
<reference evidence="2 3" key="1">
    <citation type="submission" date="2024-08" db="EMBL/GenBank/DDBJ databases">
        <authorList>
            <person name="Cucini C."/>
            <person name="Frati F."/>
        </authorList>
    </citation>
    <scope>NUCLEOTIDE SEQUENCE [LARGE SCALE GENOMIC DNA]</scope>
</reference>
<keyword evidence="1" id="KW-1133">Transmembrane helix</keyword>
<accession>A0ABP1PLC7</accession>
<feature type="transmembrane region" description="Helical" evidence="1">
    <location>
        <begin position="147"/>
        <end position="170"/>
    </location>
</feature>
<evidence type="ECO:0000256" key="1">
    <source>
        <dbReference type="SAM" id="Phobius"/>
    </source>
</evidence>
<evidence type="ECO:0000313" key="3">
    <source>
        <dbReference type="Proteomes" id="UP001642540"/>
    </source>
</evidence>
<name>A0ABP1PLC7_9HEXA</name>
<feature type="transmembrane region" description="Helical" evidence="1">
    <location>
        <begin position="275"/>
        <end position="299"/>
    </location>
</feature>
<feature type="transmembrane region" description="Helical" evidence="1">
    <location>
        <begin position="319"/>
        <end position="344"/>
    </location>
</feature>
<keyword evidence="1" id="KW-0472">Membrane</keyword>
<dbReference type="Proteomes" id="UP001642540">
    <property type="component" value="Unassembled WGS sequence"/>
</dbReference>
<sequence>MMNNSDSYVSDCVKAFSVYNKLFGKLFIFIFKWDEKERKLKKNSRNKFYISLFNILVGVLVVGCGSSSYVIIKSLLYPDLLPLRKALVAVVYLFISLFISTNFVGLLFKLDECIDSGNAILQMSSTLYKSYSSDCRRCHDRYFRSDAFWIFLKWWAYIANVVLFLVIVLLTPASTTLKRSAATPFAIVFNDILPKTICNPGNTECIQFREFFIGSLRVVMSIISFSQGCGFLAFLFTFGIIYLSCIFTSIKMMYVSLSSDKNVTRFSIRYKAFQIVVQVFNNFGGTLISISMAFGFYLVVFCTVASVKTVGTLPLRIYWFLPMVDWIVITVIHFALPLAAEVYVKTELILKKLHWNVVESRNSSFEFKLGRMVERSLKPMQFKCWNFYGIKVSTKTRYYSSILDTTIDTLLTM</sequence>
<keyword evidence="1" id="KW-0812">Transmembrane</keyword>
<evidence type="ECO:0008006" key="4">
    <source>
        <dbReference type="Google" id="ProtNLM"/>
    </source>
</evidence>
<feature type="transmembrane region" description="Helical" evidence="1">
    <location>
        <begin position="87"/>
        <end position="108"/>
    </location>
</feature>
<proteinExistence type="predicted"/>
<feature type="transmembrane region" description="Helical" evidence="1">
    <location>
        <begin position="231"/>
        <end position="254"/>
    </location>
</feature>
<gene>
    <name evidence="2" type="ORF">ODALV1_LOCUS743</name>
</gene>
<dbReference type="EMBL" id="CAXLJM020000004">
    <property type="protein sequence ID" value="CAL8069382.1"/>
    <property type="molecule type" value="Genomic_DNA"/>
</dbReference>
<evidence type="ECO:0000313" key="2">
    <source>
        <dbReference type="EMBL" id="CAL8069382.1"/>
    </source>
</evidence>